<keyword evidence="1" id="KW-1133">Transmembrane helix</keyword>
<feature type="transmembrane region" description="Helical" evidence="1">
    <location>
        <begin position="57"/>
        <end position="79"/>
    </location>
</feature>
<reference evidence="2" key="1">
    <citation type="submission" date="2022-06" db="EMBL/GenBank/DDBJ databases">
        <title>Investigating genetic diversity within the most abundant and prevalent non-pathogenic leaf-associated bacterial species interacting with Arabidopsis thaliana in natural habitats.</title>
        <authorList>
            <person name="Ramirez-Sanchez D."/>
            <person name="Gibelin-Viala C."/>
            <person name="Mayjonade B."/>
            <person name="Duflos R."/>
            <person name="Belmonte E."/>
            <person name="Pailler V."/>
            <person name="Bartoli C."/>
            <person name="Carrere S."/>
            <person name="Vailleau F."/>
            <person name="Roux F."/>
        </authorList>
    </citation>
    <scope>NUCLEOTIDE SEQUENCE</scope>
    <source>
        <strain evidence="2">OTU6ESPEB1</strain>
    </source>
</reference>
<name>A0ABY5CKE7_9PSED</name>
<evidence type="ECO:0000313" key="2">
    <source>
        <dbReference type="EMBL" id="UST87442.1"/>
    </source>
</evidence>
<keyword evidence="1" id="KW-0812">Transmembrane</keyword>
<evidence type="ECO:0000256" key="1">
    <source>
        <dbReference type="SAM" id="Phobius"/>
    </source>
</evidence>
<dbReference type="Proteomes" id="UP001056851">
    <property type="component" value="Chromosome"/>
</dbReference>
<gene>
    <name evidence="2" type="ORF">NF677_12455</name>
</gene>
<proteinExistence type="predicted"/>
<keyword evidence="3" id="KW-1185">Reference proteome</keyword>
<feature type="transmembrane region" description="Helical" evidence="1">
    <location>
        <begin position="91"/>
        <end position="112"/>
    </location>
</feature>
<dbReference type="RefSeq" id="WP_252885951.1">
    <property type="nucleotide sequence ID" value="NZ_CP099599.1"/>
</dbReference>
<accession>A0ABY5CKE7</accession>
<feature type="transmembrane region" description="Helical" evidence="1">
    <location>
        <begin position="153"/>
        <end position="173"/>
    </location>
</feature>
<dbReference type="EMBL" id="CP099599">
    <property type="protein sequence ID" value="UST87442.1"/>
    <property type="molecule type" value="Genomic_DNA"/>
</dbReference>
<sequence length="234" mass="25209">MAGNNEWSIFLENLGKVAACSVVLVGVSFCAGYFSLKGYLNSLGASWFLGFYGATEFVVGGIWYAAFLFFGMVLVLLIANLSWLSQLSLRIASFILGTLVVVIGLVLIMGFGRQEAMSYLGTTWAFALITLVCAINISVAVHDQSGGTPYYRLLGLLSGSSYLICIVVVIPLINGDSSAQLLRNEDSKVTSYVYRVEGEKKFILVSAGGGKMLVVDNDMTTFSVVDPSTIWGVR</sequence>
<organism evidence="2 3">
    <name type="scientific">Pseudomonas siliginis</name>
    <dbReference type="NCBI Taxonomy" id="2842346"/>
    <lineage>
        <taxon>Bacteria</taxon>
        <taxon>Pseudomonadati</taxon>
        <taxon>Pseudomonadota</taxon>
        <taxon>Gammaproteobacteria</taxon>
        <taxon>Pseudomonadales</taxon>
        <taxon>Pseudomonadaceae</taxon>
        <taxon>Pseudomonas</taxon>
    </lineage>
</organism>
<protein>
    <submittedName>
        <fullName evidence="2">Uncharacterized protein</fullName>
    </submittedName>
</protein>
<keyword evidence="1" id="KW-0472">Membrane</keyword>
<feature type="transmembrane region" description="Helical" evidence="1">
    <location>
        <begin position="119"/>
        <end position="141"/>
    </location>
</feature>
<evidence type="ECO:0000313" key="3">
    <source>
        <dbReference type="Proteomes" id="UP001056851"/>
    </source>
</evidence>
<feature type="transmembrane region" description="Helical" evidence="1">
    <location>
        <begin position="14"/>
        <end position="36"/>
    </location>
</feature>